<evidence type="ECO:0000313" key="6">
    <source>
        <dbReference type="Proteomes" id="UP000178759"/>
    </source>
</evidence>
<keyword evidence="2" id="KW-1133">Transmembrane helix</keyword>
<evidence type="ECO:0000313" key="5">
    <source>
        <dbReference type="EMBL" id="OGG24140.1"/>
    </source>
</evidence>
<dbReference type="STRING" id="1798392.A3A79_03035"/>
<dbReference type="Proteomes" id="UP000178759">
    <property type="component" value="Unassembled WGS sequence"/>
</dbReference>
<dbReference type="SUPFAM" id="SSF49265">
    <property type="entry name" value="Fibronectin type III"/>
    <property type="match status" value="1"/>
</dbReference>
<dbReference type="AlphaFoldDB" id="A0A1F6AHA7"/>
<evidence type="ECO:0000256" key="3">
    <source>
        <dbReference type="SAM" id="SignalP"/>
    </source>
</evidence>
<dbReference type="SUPFAM" id="SSF49373">
    <property type="entry name" value="Invasin/intimin cell-adhesion fragments"/>
    <property type="match status" value="1"/>
</dbReference>
<evidence type="ECO:0000256" key="1">
    <source>
        <dbReference type="SAM" id="MobiDB-lite"/>
    </source>
</evidence>
<dbReference type="SMART" id="SM00060">
    <property type="entry name" value="FN3"/>
    <property type="match status" value="1"/>
</dbReference>
<organism evidence="5 6">
    <name type="scientific">Candidatus Gottesmanbacteria bacterium RIFCSPLOWO2_01_FULL_43_11b</name>
    <dbReference type="NCBI Taxonomy" id="1798392"/>
    <lineage>
        <taxon>Bacteria</taxon>
        <taxon>Candidatus Gottesmaniibacteriota</taxon>
    </lineage>
</organism>
<feature type="compositionally biased region" description="Low complexity" evidence="1">
    <location>
        <begin position="250"/>
        <end position="267"/>
    </location>
</feature>
<dbReference type="InterPro" id="IPR015217">
    <property type="entry name" value="Invasin_dom_3"/>
</dbReference>
<dbReference type="Pfam" id="PF09134">
    <property type="entry name" value="Invasin_D3"/>
    <property type="match status" value="1"/>
</dbReference>
<dbReference type="PROSITE" id="PS50853">
    <property type="entry name" value="FN3"/>
    <property type="match status" value="1"/>
</dbReference>
<dbReference type="Gene3D" id="2.60.40.10">
    <property type="entry name" value="Immunoglobulins"/>
    <property type="match status" value="2"/>
</dbReference>
<dbReference type="InterPro" id="IPR013783">
    <property type="entry name" value="Ig-like_fold"/>
</dbReference>
<keyword evidence="3" id="KW-0732">Signal</keyword>
<dbReference type="EMBL" id="MFJV01000001">
    <property type="protein sequence ID" value="OGG24140.1"/>
    <property type="molecule type" value="Genomic_DNA"/>
</dbReference>
<evidence type="ECO:0000256" key="2">
    <source>
        <dbReference type="SAM" id="Phobius"/>
    </source>
</evidence>
<feature type="region of interest" description="Disordered" evidence="1">
    <location>
        <begin position="250"/>
        <end position="278"/>
    </location>
</feature>
<feature type="domain" description="Fibronectin type-III" evidence="4">
    <location>
        <begin position="154"/>
        <end position="245"/>
    </location>
</feature>
<proteinExistence type="predicted"/>
<reference evidence="5 6" key="1">
    <citation type="journal article" date="2016" name="Nat. Commun.">
        <title>Thousands of microbial genomes shed light on interconnected biogeochemical processes in an aquifer system.</title>
        <authorList>
            <person name="Anantharaman K."/>
            <person name="Brown C.T."/>
            <person name="Hug L.A."/>
            <person name="Sharon I."/>
            <person name="Castelle C.J."/>
            <person name="Probst A.J."/>
            <person name="Thomas B.C."/>
            <person name="Singh A."/>
            <person name="Wilkins M.J."/>
            <person name="Karaoz U."/>
            <person name="Brodie E.L."/>
            <person name="Williams K.H."/>
            <person name="Hubbard S.S."/>
            <person name="Banfield J.F."/>
        </authorList>
    </citation>
    <scope>NUCLEOTIDE SEQUENCE [LARGE SCALE GENOMIC DNA]</scope>
</reference>
<sequence length="327" mass="34076">MRVIAVVFFFVIFIFSLHPTFANNNADPVNSSISTSTTSLPADGATTATISVTVKDSFKNSLSGDHIKLTSSADSGLVINGGPVGVNHHTAATDSNGKVNFTVSSRNASPGTVTFTLTDTSDLPPVTLGSVWVTFTPASLAPDPSCKDSAPTSVPMLQSAEVTGANQITLTWSEAADPVSYYLVAYGTSSKQYTYGNPSVGGKGTISYTVGSLAYGTTYYFVVKAGNGCAPGSYSNELSAVVGGVRITSTPTPTPTLTPTLTQTPTPTETPIPKIPTLVSDSSNTKMLPSIVMILFGLGGMSIGAIIYWKNKKTGEESIEEKQLEED</sequence>
<comment type="caution">
    <text evidence="5">The sequence shown here is derived from an EMBL/GenBank/DDBJ whole genome shotgun (WGS) entry which is preliminary data.</text>
</comment>
<accession>A0A1F6AHA7</accession>
<feature type="transmembrane region" description="Helical" evidence="2">
    <location>
        <begin position="287"/>
        <end position="309"/>
    </location>
</feature>
<dbReference type="InterPro" id="IPR036116">
    <property type="entry name" value="FN3_sf"/>
</dbReference>
<gene>
    <name evidence="5" type="ORF">A3A79_03035</name>
</gene>
<feature type="signal peptide" evidence="3">
    <location>
        <begin position="1"/>
        <end position="22"/>
    </location>
</feature>
<name>A0A1F6AHA7_9BACT</name>
<keyword evidence="2" id="KW-0812">Transmembrane</keyword>
<dbReference type="InterPro" id="IPR008964">
    <property type="entry name" value="Invasin/intimin_cell_adhesion"/>
</dbReference>
<keyword evidence="2" id="KW-0472">Membrane</keyword>
<feature type="chain" id="PRO_5009522976" description="Fibronectin type-III domain-containing protein" evidence="3">
    <location>
        <begin position="23"/>
        <end position="327"/>
    </location>
</feature>
<dbReference type="InterPro" id="IPR003961">
    <property type="entry name" value="FN3_dom"/>
</dbReference>
<protein>
    <recommendedName>
        <fullName evidence="4">Fibronectin type-III domain-containing protein</fullName>
    </recommendedName>
</protein>
<evidence type="ECO:0000259" key="4">
    <source>
        <dbReference type="PROSITE" id="PS50853"/>
    </source>
</evidence>
<dbReference type="Pfam" id="PF00041">
    <property type="entry name" value="fn3"/>
    <property type="match status" value="1"/>
</dbReference>
<dbReference type="CDD" id="cd00063">
    <property type="entry name" value="FN3"/>
    <property type="match status" value="1"/>
</dbReference>